<dbReference type="EMBL" id="JABANO010032431">
    <property type="protein sequence ID" value="KAF4708575.1"/>
    <property type="molecule type" value="Genomic_DNA"/>
</dbReference>
<organism evidence="2 3">
    <name type="scientific">Perkinsus olseni</name>
    <name type="common">Perkinsus atlanticus</name>
    <dbReference type="NCBI Taxonomy" id="32597"/>
    <lineage>
        <taxon>Eukaryota</taxon>
        <taxon>Sar</taxon>
        <taxon>Alveolata</taxon>
        <taxon>Perkinsozoa</taxon>
        <taxon>Perkinsea</taxon>
        <taxon>Perkinsida</taxon>
        <taxon>Perkinsidae</taxon>
        <taxon>Perkinsus</taxon>
    </lineage>
</organism>
<protein>
    <recommendedName>
        <fullName evidence="1">URB1 C-terminal domain-containing protein</fullName>
    </recommendedName>
</protein>
<dbReference type="AlphaFoldDB" id="A0A7J6QJK4"/>
<feature type="non-terminal residue" evidence="2">
    <location>
        <position position="1"/>
    </location>
</feature>
<dbReference type="Pfam" id="PF16201">
    <property type="entry name" value="NopRA1"/>
    <property type="match status" value="1"/>
</dbReference>
<evidence type="ECO:0000313" key="2">
    <source>
        <dbReference type="EMBL" id="KAF4708575.1"/>
    </source>
</evidence>
<comment type="caution">
    <text evidence="2">The sequence shown here is derived from an EMBL/GenBank/DDBJ whole genome shotgun (WGS) entry which is preliminary data.</text>
</comment>
<evidence type="ECO:0000259" key="1">
    <source>
        <dbReference type="Pfam" id="PF16201"/>
    </source>
</evidence>
<name>A0A7J6QJK4_PEROL</name>
<accession>A0A7J6QJK4</accession>
<evidence type="ECO:0000313" key="3">
    <source>
        <dbReference type="Proteomes" id="UP000553632"/>
    </source>
</evidence>
<feature type="domain" description="URB1 C-terminal" evidence="1">
    <location>
        <begin position="2"/>
        <end position="106"/>
    </location>
</feature>
<dbReference type="InterPro" id="IPR032436">
    <property type="entry name" value="URB1_C"/>
</dbReference>
<sequence length="109" mass="12013">MSAVVVRPESPEYEEVCHALLARPSLDAADVPLWFDLFYSKSVTNCTHHRRWILQVLSTATHPDYITPDTVAGPLGKRRVPEALMALAADVTQTDVQLECLALDIVSPA</sequence>
<dbReference type="Proteomes" id="UP000553632">
    <property type="component" value="Unassembled WGS sequence"/>
</dbReference>
<gene>
    <name evidence="2" type="ORF">FOZ63_021859</name>
</gene>
<proteinExistence type="predicted"/>
<keyword evidence="3" id="KW-1185">Reference proteome</keyword>
<reference evidence="2 3" key="1">
    <citation type="submission" date="2020-04" db="EMBL/GenBank/DDBJ databases">
        <title>Perkinsus olseni comparative genomics.</title>
        <authorList>
            <person name="Bogema D.R."/>
        </authorList>
    </citation>
    <scope>NUCLEOTIDE SEQUENCE [LARGE SCALE GENOMIC DNA]</scope>
    <source>
        <strain evidence="2 3">ATCC PRA-207</strain>
    </source>
</reference>